<proteinExistence type="predicted"/>
<dbReference type="EMBL" id="GEZM01099333">
    <property type="protein sequence ID" value="JAV53389.1"/>
    <property type="molecule type" value="Transcribed_RNA"/>
</dbReference>
<dbReference type="EMBL" id="GEZM01099338">
    <property type="protein sequence ID" value="JAV53371.1"/>
    <property type="molecule type" value="Transcribed_RNA"/>
</dbReference>
<dbReference type="InterPro" id="IPR050951">
    <property type="entry name" value="Retrovirus_Pol_polyprotein"/>
</dbReference>
<organism evidence="1">
    <name type="scientific">Photinus pyralis</name>
    <name type="common">Common eastern firefly</name>
    <name type="synonym">Lampyris pyralis</name>
    <dbReference type="NCBI Taxonomy" id="7054"/>
    <lineage>
        <taxon>Eukaryota</taxon>
        <taxon>Metazoa</taxon>
        <taxon>Ecdysozoa</taxon>
        <taxon>Arthropoda</taxon>
        <taxon>Hexapoda</taxon>
        <taxon>Insecta</taxon>
        <taxon>Pterygota</taxon>
        <taxon>Neoptera</taxon>
        <taxon>Endopterygota</taxon>
        <taxon>Coleoptera</taxon>
        <taxon>Polyphaga</taxon>
        <taxon>Elateriformia</taxon>
        <taxon>Elateroidea</taxon>
        <taxon>Lampyridae</taxon>
        <taxon>Lampyrinae</taxon>
        <taxon>Photinus</taxon>
    </lineage>
</organism>
<evidence type="ECO:0000313" key="1">
    <source>
        <dbReference type="EMBL" id="JAV53376.1"/>
    </source>
</evidence>
<dbReference type="EMBL" id="GEZM01099337">
    <property type="protein sequence ID" value="JAV53376.1"/>
    <property type="molecule type" value="Transcribed_RNA"/>
</dbReference>
<dbReference type="Gene3D" id="1.10.340.70">
    <property type="match status" value="1"/>
</dbReference>
<dbReference type="AlphaFoldDB" id="A0A1Y1K1X5"/>
<protein>
    <submittedName>
        <fullName evidence="1">Uncharacterized protein</fullName>
    </submittedName>
</protein>
<dbReference type="EMBL" id="GEZM01099335">
    <property type="protein sequence ID" value="JAV53384.1"/>
    <property type="molecule type" value="Transcribed_RNA"/>
</dbReference>
<accession>A0A1Y1K1X5</accession>
<dbReference type="PANTHER" id="PTHR37984:SF8">
    <property type="entry name" value="CCHC-TYPE DOMAIN-CONTAINING PROTEIN"/>
    <property type="match status" value="1"/>
</dbReference>
<name>A0A1Y1K1X5_PHOPY</name>
<reference evidence="1" key="1">
    <citation type="journal article" date="2016" name="Sci. Rep.">
        <title>Molecular characterization of firefly nuptial gifts: a multi-omics approach sheds light on postcopulatory sexual selection.</title>
        <authorList>
            <person name="Al-Wathiqui N."/>
            <person name="Fallon T.R."/>
            <person name="South A."/>
            <person name="Weng J.K."/>
            <person name="Lewis S.M."/>
        </authorList>
    </citation>
    <scope>NUCLEOTIDE SEQUENCE</scope>
</reference>
<dbReference type="PANTHER" id="PTHR37984">
    <property type="entry name" value="PROTEIN CBG26694"/>
    <property type="match status" value="1"/>
</dbReference>
<sequence>MQKVSRICIREGTNDRNGPQTIGIHLPKTHTECTTRLQRIIFDVSQYAPRVIYKKGKDIPIADTMSRDCEQSNIINPPEEDFQVCVVLAASKTATEEIRQHTRQDRQLQELIKYVQEGFPENIRSLPHHIKPYFTFRDEISYYDGLIFKSDKIIIPNALIKTTLVKIHAGHLGIESCLKRARQVVFWNGVMTFTFL</sequence>